<keyword evidence="3" id="KW-1185">Reference proteome</keyword>
<evidence type="ECO:0000313" key="3">
    <source>
        <dbReference type="Proteomes" id="UP000185812"/>
    </source>
</evidence>
<dbReference type="InterPro" id="IPR053202">
    <property type="entry name" value="EGF_Rcpt_Signaling_Reg"/>
</dbReference>
<name>A0A1M6PK82_9BACT</name>
<dbReference type="Proteomes" id="UP000185812">
    <property type="component" value="Unassembled WGS sequence"/>
</dbReference>
<dbReference type="EMBL" id="FRAU01000001">
    <property type="protein sequence ID" value="SHK08359.1"/>
    <property type="molecule type" value="Genomic_DNA"/>
</dbReference>
<keyword evidence="2" id="KW-0808">Transferase</keyword>
<dbReference type="InterPro" id="IPR006342">
    <property type="entry name" value="FkbM_mtfrase"/>
</dbReference>
<dbReference type="GO" id="GO:0008168">
    <property type="term" value="F:methyltransferase activity"/>
    <property type="evidence" value="ECO:0007669"/>
    <property type="project" value="UniProtKB-KW"/>
</dbReference>
<dbReference type="GO" id="GO:0006888">
    <property type="term" value="P:endoplasmic reticulum to Golgi vesicle-mediated transport"/>
    <property type="evidence" value="ECO:0007669"/>
    <property type="project" value="TreeGrafter"/>
</dbReference>
<dbReference type="GO" id="GO:0005737">
    <property type="term" value="C:cytoplasm"/>
    <property type="evidence" value="ECO:0007669"/>
    <property type="project" value="GOC"/>
</dbReference>
<dbReference type="AlphaFoldDB" id="A0A1M6PK82"/>
<evidence type="ECO:0000313" key="2">
    <source>
        <dbReference type="EMBL" id="SHK08359.1"/>
    </source>
</evidence>
<dbReference type="OrthoDB" id="9801609at2"/>
<evidence type="ECO:0000259" key="1">
    <source>
        <dbReference type="Pfam" id="PF05050"/>
    </source>
</evidence>
<dbReference type="PANTHER" id="PTHR34009:SF2">
    <property type="entry name" value="PROTEIN STAR"/>
    <property type="match status" value="1"/>
</dbReference>
<dbReference type="InterPro" id="IPR029063">
    <property type="entry name" value="SAM-dependent_MTases_sf"/>
</dbReference>
<dbReference type="NCBIfam" id="TIGR01444">
    <property type="entry name" value="fkbM_fam"/>
    <property type="match status" value="1"/>
</dbReference>
<dbReference type="PANTHER" id="PTHR34009">
    <property type="entry name" value="PROTEIN STAR"/>
    <property type="match status" value="1"/>
</dbReference>
<accession>A0A1M6PK82</accession>
<feature type="domain" description="Methyltransferase FkbM" evidence="1">
    <location>
        <begin position="94"/>
        <end position="255"/>
    </location>
</feature>
<dbReference type="Gene3D" id="3.40.50.150">
    <property type="entry name" value="Vaccinia Virus protein VP39"/>
    <property type="match status" value="1"/>
</dbReference>
<dbReference type="GO" id="GO:0005886">
    <property type="term" value="C:plasma membrane"/>
    <property type="evidence" value="ECO:0007669"/>
    <property type="project" value="TreeGrafter"/>
</dbReference>
<organism evidence="2 3">
    <name type="scientific">Rhodothermus profundi</name>
    <dbReference type="NCBI Taxonomy" id="633813"/>
    <lineage>
        <taxon>Bacteria</taxon>
        <taxon>Pseudomonadati</taxon>
        <taxon>Rhodothermota</taxon>
        <taxon>Rhodothermia</taxon>
        <taxon>Rhodothermales</taxon>
        <taxon>Rhodothermaceae</taxon>
        <taxon>Rhodothermus</taxon>
    </lineage>
</organism>
<dbReference type="SUPFAM" id="SSF53335">
    <property type="entry name" value="S-adenosyl-L-methionine-dependent methyltransferases"/>
    <property type="match status" value="1"/>
</dbReference>
<dbReference type="GO" id="GO:0032259">
    <property type="term" value="P:methylation"/>
    <property type="evidence" value="ECO:0007669"/>
    <property type="project" value="UniProtKB-KW"/>
</dbReference>
<keyword evidence="2" id="KW-0489">Methyltransferase</keyword>
<dbReference type="STRING" id="633813.SAMN04488087_0216"/>
<proteinExistence type="predicted"/>
<protein>
    <submittedName>
        <fullName evidence="2">Methyltransferase, FkbM family</fullName>
    </submittedName>
</protein>
<dbReference type="Pfam" id="PF05050">
    <property type="entry name" value="Methyltransf_21"/>
    <property type="match status" value="1"/>
</dbReference>
<sequence length="272" mass="31674">MRGNILAHIRKALVHLVTELAGAGLNRPLTIKVCHRMLLRAFRKKKSGHPFELPEYRFLAKIVLDAHRSRAQLFQDLWVLYELNDKRGGFFVEFGAADGLYLSNTWLLEKEYGWRGILAEPAPYWHKALRKNRSAIISTACVAGHTGMKVTLYVPKTSAEYATICHNFDKSIHSDHFDSYDQIEVETISLNDLLHKCEAPEEIDYISIDVEGSELEILKNFDFDKYKVYLWSIEHNNDIDRETAIDKIMSAHGYERCFREFSLFDAWYRLKR</sequence>
<gene>
    <name evidence="2" type="ORF">SAMN04488087_0216</name>
</gene>
<dbReference type="GO" id="GO:0016197">
    <property type="term" value="P:endosomal transport"/>
    <property type="evidence" value="ECO:0007669"/>
    <property type="project" value="TreeGrafter"/>
</dbReference>
<dbReference type="RefSeq" id="WP_072714050.1">
    <property type="nucleotide sequence ID" value="NZ_FRAU01000001.1"/>
</dbReference>
<reference evidence="3" key="1">
    <citation type="submission" date="2016-11" db="EMBL/GenBank/DDBJ databases">
        <authorList>
            <person name="Varghese N."/>
            <person name="Submissions S."/>
        </authorList>
    </citation>
    <scope>NUCLEOTIDE SEQUENCE [LARGE SCALE GENOMIC DNA]</scope>
    <source>
        <strain evidence="3">DSM 22212</strain>
    </source>
</reference>